<reference evidence="2 3" key="2">
    <citation type="submission" date="2016-08" db="EMBL/GenBank/DDBJ databases">
        <title>Pervasive Adenine N6-methylation of Active Genes in Fungi.</title>
        <authorList>
            <consortium name="DOE Joint Genome Institute"/>
            <person name="Mondo S.J."/>
            <person name="Dannebaum R.O."/>
            <person name="Kuo R.C."/>
            <person name="Labutti K."/>
            <person name="Haridas S."/>
            <person name="Kuo A."/>
            <person name="Salamov A."/>
            <person name="Ahrendt S.R."/>
            <person name="Lipzen A."/>
            <person name="Sullivan W."/>
            <person name="Andreopoulos W.B."/>
            <person name="Clum A."/>
            <person name="Lindquist E."/>
            <person name="Daum C."/>
            <person name="Ramamoorthy G.K."/>
            <person name="Gryganskyi A."/>
            <person name="Culley D."/>
            <person name="Magnuson J.K."/>
            <person name="James T.Y."/>
            <person name="O'Malley M.A."/>
            <person name="Stajich J.E."/>
            <person name="Spatafora J.W."/>
            <person name="Visel A."/>
            <person name="Grigoriev I.V."/>
        </authorList>
    </citation>
    <scope>NUCLEOTIDE SEQUENCE [LARGE SCALE GENOMIC DNA]</scope>
    <source>
        <strain evidence="2 3">S4</strain>
    </source>
</reference>
<protein>
    <submittedName>
        <fullName evidence="2">Uncharacterized protein</fullName>
    </submittedName>
</protein>
<proteinExistence type="predicted"/>
<evidence type="ECO:0000256" key="1">
    <source>
        <dbReference type="SAM" id="Phobius"/>
    </source>
</evidence>
<keyword evidence="1" id="KW-0472">Membrane</keyword>
<feature type="transmembrane region" description="Helical" evidence="1">
    <location>
        <begin position="12"/>
        <end position="35"/>
    </location>
</feature>
<keyword evidence="3" id="KW-1185">Reference proteome</keyword>
<comment type="caution">
    <text evidence="2">The sequence shown here is derived from an EMBL/GenBank/DDBJ whole genome shotgun (WGS) entry which is preliminary data.</text>
</comment>
<dbReference type="Proteomes" id="UP000193944">
    <property type="component" value="Unassembled WGS sequence"/>
</dbReference>
<keyword evidence="1" id="KW-1133">Transmembrane helix</keyword>
<accession>A0A1Y1VS41</accession>
<reference evidence="2 3" key="1">
    <citation type="submission" date="2016-08" db="EMBL/GenBank/DDBJ databases">
        <title>A Parts List for Fungal Cellulosomes Revealed by Comparative Genomics.</title>
        <authorList>
            <consortium name="DOE Joint Genome Institute"/>
            <person name="Haitjema C.H."/>
            <person name="Gilmore S.P."/>
            <person name="Henske J.K."/>
            <person name="Solomon K.V."/>
            <person name="De Groot R."/>
            <person name="Kuo A."/>
            <person name="Mondo S.J."/>
            <person name="Salamov A.A."/>
            <person name="Labutti K."/>
            <person name="Zhao Z."/>
            <person name="Chiniquy J."/>
            <person name="Barry K."/>
            <person name="Brewer H.M."/>
            <person name="Purvine S.O."/>
            <person name="Wright A.T."/>
            <person name="Boxma B."/>
            <person name="Van Alen T."/>
            <person name="Hackstein J.H."/>
            <person name="Baker S.E."/>
            <person name="Grigoriev I.V."/>
            <person name="O'Malley M.A."/>
        </authorList>
    </citation>
    <scope>NUCLEOTIDE SEQUENCE [LARGE SCALE GENOMIC DNA]</scope>
    <source>
        <strain evidence="2 3">S4</strain>
    </source>
</reference>
<organism evidence="2 3">
    <name type="scientific">Anaeromyces robustus</name>
    <dbReference type="NCBI Taxonomy" id="1754192"/>
    <lineage>
        <taxon>Eukaryota</taxon>
        <taxon>Fungi</taxon>
        <taxon>Fungi incertae sedis</taxon>
        <taxon>Chytridiomycota</taxon>
        <taxon>Chytridiomycota incertae sedis</taxon>
        <taxon>Neocallimastigomycetes</taxon>
        <taxon>Neocallimastigales</taxon>
        <taxon>Neocallimastigaceae</taxon>
        <taxon>Anaeromyces</taxon>
    </lineage>
</organism>
<evidence type="ECO:0000313" key="3">
    <source>
        <dbReference type="Proteomes" id="UP000193944"/>
    </source>
</evidence>
<feature type="transmembrane region" description="Helical" evidence="1">
    <location>
        <begin position="67"/>
        <end position="87"/>
    </location>
</feature>
<sequence length="190" mass="21703">MSFFNPKTFCGCMSLKNGVFLLLTLQLICYIINFVTGSIQFLPIFIISLILVGFGFFGVFKESSTCIQFYVIALIISLLFHGIFDFATISNNATFEIIAILLDIVIIFVLRAFYKEIENRNKPVLQNNNNSTNISAVSITTVPGYDRSFTNYDRSAMNYDRTVMNYDRSAMNYDRSFVNYDRPAMNINVI</sequence>
<gene>
    <name evidence="2" type="ORF">BCR32DRAFT_251284</name>
</gene>
<name>A0A1Y1VS41_9FUNG</name>
<feature type="transmembrane region" description="Helical" evidence="1">
    <location>
        <begin position="93"/>
        <end position="114"/>
    </location>
</feature>
<keyword evidence="1" id="KW-0812">Transmembrane</keyword>
<dbReference type="EMBL" id="MCFG01000556">
    <property type="protein sequence ID" value="ORX64110.1"/>
    <property type="molecule type" value="Genomic_DNA"/>
</dbReference>
<evidence type="ECO:0000313" key="2">
    <source>
        <dbReference type="EMBL" id="ORX64110.1"/>
    </source>
</evidence>
<feature type="transmembrane region" description="Helical" evidence="1">
    <location>
        <begin position="41"/>
        <end position="60"/>
    </location>
</feature>
<dbReference type="AlphaFoldDB" id="A0A1Y1VS41"/>